<name>A0ABS8VE07_DATST</name>
<reference evidence="1 2" key="1">
    <citation type="journal article" date="2021" name="BMC Genomics">
        <title>Datura genome reveals duplications of psychoactive alkaloid biosynthetic genes and high mutation rate following tissue culture.</title>
        <authorList>
            <person name="Rajewski A."/>
            <person name="Carter-House D."/>
            <person name="Stajich J."/>
            <person name="Litt A."/>
        </authorList>
    </citation>
    <scope>NUCLEOTIDE SEQUENCE [LARGE SCALE GENOMIC DNA]</scope>
    <source>
        <strain evidence="1">AR-01</strain>
    </source>
</reference>
<evidence type="ECO:0000313" key="2">
    <source>
        <dbReference type="Proteomes" id="UP000823775"/>
    </source>
</evidence>
<comment type="caution">
    <text evidence="1">The sequence shown here is derived from an EMBL/GenBank/DDBJ whole genome shotgun (WGS) entry which is preliminary data.</text>
</comment>
<feature type="non-terminal residue" evidence="1">
    <location>
        <position position="114"/>
    </location>
</feature>
<dbReference type="EMBL" id="JACEIK010004117">
    <property type="protein sequence ID" value="MCD9644304.1"/>
    <property type="molecule type" value="Genomic_DNA"/>
</dbReference>
<keyword evidence="2" id="KW-1185">Reference proteome</keyword>
<gene>
    <name evidence="1" type="ORF">HAX54_032486</name>
</gene>
<organism evidence="1 2">
    <name type="scientific">Datura stramonium</name>
    <name type="common">Jimsonweed</name>
    <name type="synonym">Common thornapple</name>
    <dbReference type="NCBI Taxonomy" id="4076"/>
    <lineage>
        <taxon>Eukaryota</taxon>
        <taxon>Viridiplantae</taxon>
        <taxon>Streptophyta</taxon>
        <taxon>Embryophyta</taxon>
        <taxon>Tracheophyta</taxon>
        <taxon>Spermatophyta</taxon>
        <taxon>Magnoliopsida</taxon>
        <taxon>eudicotyledons</taxon>
        <taxon>Gunneridae</taxon>
        <taxon>Pentapetalae</taxon>
        <taxon>asterids</taxon>
        <taxon>lamiids</taxon>
        <taxon>Solanales</taxon>
        <taxon>Solanaceae</taxon>
        <taxon>Solanoideae</taxon>
        <taxon>Datureae</taxon>
        <taxon>Datura</taxon>
    </lineage>
</organism>
<sequence length="114" mass="12451">RDRADGWSSAVTDWENNHRIHCREFLTAKAGLLQQKCDSCSGRLESKIGFKICAFGSSKEGKGSNRVTFVRILSVEHPGKQCGLSSSCSRGASGLAYEWEQSDYGDVAEAFADV</sequence>
<dbReference type="Proteomes" id="UP000823775">
    <property type="component" value="Unassembled WGS sequence"/>
</dbReference>
<accession>A0ABS8VE07</accession>
<evidence type="ECO:0000313" key="1">
    <source>
        <dbReference type="EMBL" id="MCD9644304.1"/>
    </source>
</evidence>
<protein>
    <submittedName>
        <fullName evidence="1">Uncharacterized protein</fullName>
    </submittedName>
</protein>
<feature type="non-terminal residue" evidence="1">
    <location>
        <position position="1"/>
    </location>
</feature>
<proteinExistence type="predicted"/>